<evidence type="ECO:0000313" key="3">
    <source>
        <dbReference type="Proteomes" id="UP001055153"/>
    </source>
</evidence>
<evidence type="ECO:0008006" key="4">
    <source>
        <dbReference type="Google" id="ProtNLM"/>
    </source>
</evidence>
<reference evidence="2" key="1">
    <citation type="journal article" date="2021" name="Front. Microbiol.">
        <title>Comprehensive Comparative Genomics and Phenotyping of Methylobacterium Species.</title>
        <authorList>
            <person name="Alessa O."/>
            <person name="Ogura Y."/>
            <person name="Fujitani Y."/>
            <person name="Takami H."/>
            <person name="Hayashi T."/>
            <person name="Sahin N."/>
            <person name="Tani A."/>
        </authorList>
    </citation>
    <scope>NUCLEOTIDE SEQUENCE</scope>
    <source>
        <strain evidence="2">DSM 17168</strain>
    </source>
</reference>
<dbReference type="RefSeq" id="WP_238235528.1">
    <property type="nucleotide sequence ID" value="NZ_BPQQ01000030.1"/>
</dbReference>
<feature type="transmembrane region" description="Helical" evidence="1">
    <location>
        <begin position="50"/>
        <end position="71"/>
    </location>
</feature>
<keyword evidence="1" id="KW-0472">Membrane</keyword>
<comment type="caution">
    <text evidence="2">The sequence shown here is derived from an EMBL/GenBank/DDBJ whole genome shotgun (WGS) entry which is preliminary data.</text>
</comment>
<keyword evidence="1" id="KW-1133">Transmembrane helix</keyword>
<protein>
    <recommendedName>
        <fullName evidence="4">DUF3618 domain-containing protein</fullName>
    </recommendedName>
</protein>
<reference evidence="2" key="2">
    <citation type="submission" date="2021-08" db="EMBL/GenBank/DDBJ databases">
        <authorList>
            <person name="Tani A."/>
            <person name="Ola A."/>
            <person name="Ogura Y."/>
            <person name="Katsura K."/>
            <person name="Hayashi T."/>
        </authorList>
    </citation>
    <scope>NUCLEOTIDE SEQUENCE</scope>
    <source>
        <strain evidence="2">DSM 17168</strain>
    </source>
</reference>
<name>A0ABQ4SBQ5_9HYPH</name>
<dbReference type="EMBL" id="BPQQ01000030">
    <property type="protein sequence ID" value="GJE00642.1"/>
    <property type="molecule type" value="Genomic_DNA"/>
</dbReference>
<sequence length="147" mass="16510">MTTSVPHVDARLSALETRVEGIAGSLNSVVTAVNALGEKIDRGRQTPWGVIWSAMSVATAIITVIGGLAYWPIKEGQADVKASLLAMQERSDRRLETLNASVVPRAEHQEHWRQAERDFGFLRDRVGRVEERLDKRLERLEARHFKP</sequence>
<keyword evidence="3" id="KW-1185">Reference proteome</keyword>
<evidence type="ECO:0000256" key="1">
    <source>
        <dbReference type="SAM" id="Phobius"/>
    </source>
</evidence>
<keyword evidence="1" id="KW-0812">Transmembrane</keyword>
<proteinExistence type="predicted"/>
<dbReference type="Proteomes" id="UP001055153">
    <property type="component" value="Unassembled WGS sequence"/>
</dbReference>
<evidence type="ECO:0000313" key="2">
    <source>
        <dbReference type="EMBL" id="GJE00642.1"/>
    </source>
</evidence>
<gene>
    <name evidence="2" type="ORF">GMJLKIPL_2566</name>
</gene>
<organism evidence="2 3">
    <name type="scientific">Methylobacterium isbiliense</name>
    <dbReference type="NCBI Taxonomy" id="315478"/>
    <lineage>
        <taxon>Bacteria</taxon>
        <taxon>Pseudomonadati</taxon>
        <taxon>Pseudomonadota</taxon>
        <taxon>Alphaproteobacteria</taxon>
        <taxon>Hyphomicrobiales</taxon>
        <taxon>Methylobacteriaceae</taxon>
        <taxon>Methylobacterium</taxon>
    </lineage>
</organism>
<accession>A0ABQ4SBQ5</accession>